<gene>
    <name evidence="2" type="ORF">BECKSD772E_GA0070983_100176</name>
    <name evidence="1" type="ORF">BECKSD772F_GA0070984_100177</name>
</gene>
<accession>A0A450YAV3</accession>
<sequence>MPPNIFNRWLRLFALFGDSNRGSLRERNPTLFEYRWNVDRYHRIVSFLAPLLRAAFGVIRTESVHKGRGPAGTTIKFYKTLILPCQYQIMLRWFGAKPR</sequence>
<proteinExistence type="predicted"/>
<dbReference type="EMBL" id="CAADFR010000001">
    <property type="protein sequence ID" value="VFK36413.1"/>
    <property type="molecule type" value="Genomic_DNA"/>
</dbReference>
<reference evidence="2" key="1">
    <citation type="submission" date="2019-02" db="EMBL/GenBank/DDBJ databases">
        <authorList>
            <person name="Gruber-Vodicka R. H."/>
            <person name="Seah K. B. B."/>
        </authorList>
    </citation>
    <scope>NUCLEOTIDE SEQUENCE</scope>
    <source>
        <strain evidence="2">BECK_S1320</strain>
        <strain evidence="1">BECK_S1321</strain>
    </source>
</reference>
<evidence type="ECO:0000313" key="2">
    <source>
        <dbReference type="EMBL" id="VFK38680.1"/>
    </source>
</evidence>
<name>A0A450YAV3_9GAMM</name>
<dbReference type="AlphaFoldDB" id="A0A450YAV3"/>
<protein>
    <submittedName>
        <fullName evidence="2">Uncharacterized protein</fullName>
    </submittedName>
</protein>
<evidence type="ECO:0000313" key="1">
    <source>
        <dbReference type="EMBL" id="VFK36413.1"/>
    </source>
</evidence>
<dbReference type="EMBL" id="CAADFU010000001">
    <property type="protein sequence ID" value="VFK38680.1"/>
    <property type="molecule type" value="Genomic_DNA"/>
</dbReference>
<organism evidence="2">
    <name type="scientific">Candidatus Kentrum sp. SD</name>
    <dbReference type="NCBI Taxonomy" id="2126332"/>
    <lineage>
        <taxon>Bacteria</taxon>
        <taxon>Pseudomonadati</taxon>
        <taxon>Pseudomonadota</taxon>
        <taxon>Gammaproteobacteria</taxon>
        <taxon>Candidatus Kentrum</taxon>
    </lineage>
</organism>